<dbReference type="CDD" id="cd04457">
    <property type="entry name" value="S1_S28E"/>
    <property type="match status" value="1"/>
</dbReference>
<name>A0AAF0Y0J0_9TREE</name>
<evidence type="ECO:0000256" key="4">
    <source>
        <dbReference type="SAM" id="MobiDB-lite"/>
    </source>
</evidence>
<dbReference type="RefSeq" id="XP_062623782.1">
    <property type="nucleotide sequence ID" value="XM_062767798.1"/>
</dbReference>
<sequence>MVRRVDTNDSVEDKTNVPQESAASKTPVKLARVLKVLGRTGSRGGVTQVRVEFMDDTSRSIIRNVKGPVRVNDILALLESELRTPASALDSLPGAESDPSRMGIFLCLLDDRPHLHPSLAALNAHRLRVHQLPAPTDPAALPSGAGVEWTAWRLSDEEEARRAAYLPLP</sequence>
<dbReference type="PANTHER" id="PTHR10769:SF3">
    <property type="entry name" value="SMALL RIBOSOMAL SUBUNIT PROTEIN ES28"/>
    <property type="match status" value="1"/>
</dbReference>
<evidence type="ECO:0000256" key="2">
    <source>
        <dbReference type="ARBA" id="ARBA00022980"/>
    </source>
</evidence>
<dbReference type="GO" id="GO:0006412">
    <property type="term" value="P:translation"/>
    <property type="evidence" value="ECO:0007669"/>
    <property type="project" value="InterPro"/>
</dbReference>
<dbReference type="Pfam" id="PF01200">
    <property type="entry name" value="Ribosomal_S28e"/>
    <property type="match status" value="1"/>
</dbReference>
<feature type="compositionally biased region" description="Basic and acidic residues" evidence="4">
    <location>
        <begin position="1"/>
        <end position="15"/>
    </location>
</feature>
<dbReference type="SUPFAM" id="SSF50249">
    <property type="entry name" value="Nucleic acid-binding proteins"/>
    <property type="match status" value="1"/>
</dbReference>
<dbReference type="Proteomes" id="UP000827549">
    <property type="component" value="Chromosome 1"/>
</dbReference>
<protein>
    <submittedName>
        <fullName evidence="5">40S ribosomal protein S28-B</fullName>
    </submittedName>
</protein>
<proteinExistence type="inferred from homology"/>
<dbReference type="Gene3D" id="2.40.50.140">
    <property type="entry name" value="Nucleic acid-binding proteins"/>
    <property type="match status" value="1"/>
</dbReference>
<dbReference type="GeneID" id="87804574"/>
<dbReference type="EMBL" id="CP086714">
    <property type="protein sequence ID" value="WOO77750.1"/>
    <property type="molecule type" value="Genomic_DNA"/>
</dbReference>
<keyword evidence="3" id="KW-0687">Ribonucleoprotein</keyword>
<dbReference type="InterPro" id="IPR012340">
    <property type="entry name" value="NA-bd_OB-fold"/>
</dbReference>
<evidence type="ECO:0000313" key="6">
    <source>
        <dbReference type="Proteomes" id="UP000827549"/>
    </source>
</evidence>
<dbReference type="GO" id="GO:0003735">
    <property type="term" value="F:structural constituent of ribosome"/>
    <property type="evidence" value="ECO:0007669"/>
    <property type="project" value="InterPro"/>
</dbReference>
<organism evidence="5 6">
    <name type="scientific">Vanrija pseudolonga</name>
    <dbReference type="NCBI Taxonomy" id="143232"/>
    <lineage>
        <taxon>Eukaryota</taxon>
        <taxon>Fungi</taxon>
        <taxon>Dikarya</taxon>
        <taxon>Basidiomycota</taxon>
        <taxon>Agaricomycotina</taxon>
        <taxon>Tremellomycetes</taxon>
        <taxon>Trichosporonales</taxon>
        <taxon>Trichosporonaceae</taxon>
        <taxon>Vanrija</taxon>
    </lineage>
</organism>
<dbReference type="PANTHER" id="PTHR10769">
    <property type="entry name" value="40S RIBOSOMAL PROTEIN S28"/>
    <property type="match status" value="1"/>
</dbReference>
<evidence type="ECO:0000313" key="5">
    <source>
        <dbReference type="EMBL" id="WOO77750.1"/>
    </source>
</evidence>
<dbReference type="AlphaFoldDB" id="A0AAF0Y0J0"/>
<comment type="similarity">
    <text evidence="1">Belongs to the eukaryotic ribosomal protein eS28 family.</text>
</comment>
<dbReference type="GO" id="GO:0030490">
    <property type="term" value="P:maturation of SSU-rRNA"/>
    <property type="evidence" value="ECO:0007669"/>
    <property type="project" value="TreeGrafter"/>
</dbReference>
<dbReference type="GO" id="GO:0022627">
    <property type="term" value="C:cytosolic small ribosomal subunit"/>
    <property type="evidence" value="ECO:0007669"/>
    <property type="project" value="TreeGrafter"/>
</dbReference>
<accession>A0AAF0Y0J0</accession>
<evidence type="ECO:0000256" key="1">
    <source>
        <dbReference type="ARBA" id="ARBA00005943"/>
    </source>
</evidence>
<dbReference type="InterPro" id="IPR000289">
    <property type="entry name" value="Ribosomal_eS28"/>
</dbReference>
<gene>
    <name evidence="5" type="primary">rps2802</name>
    <name evidence="5" type="ORF">LOC62_01G001317</name>
</gene>
<reference evidence="5" key="1">
    <citation type="submission" date="2023-10" db="EMBL/GenBank/DDBJ databases">
        <authorList>
            <person name="Noh H."/>
        </authorList>
    </citation>
    <scope>NUCLEOTIDE SEQUENCE</scope>
    <source>
        <strain evidence="5">DUCC4014</strain>
    </source>
</reference>
<evidence type="ECO:0000256" key="3">
    <source>
        <dbReference type="ARBA" id="ARBA00023274"/>
    </source>
</evidence>
<dbReference type="GO" id="GO:0000028">
    <property type="term" value="P:ribosomal small subunit assembly"/>
    <property type="evidence" value="ECO:0007669"/>
    <property type="project" value="TreeGrafter"/>
</dbReference>
<keyword evidence="2 5" id="KW-0689">Ribosomal protein</keyword>
<keyword evidence="6" id="KW-1185">Reference proteome</keyword>
<feature type="region of interest" description="Disordered" evidence="4">
    <location>
        <begin position="1"/>
        <end position="24"/>
    </location>
</feature>